<gene>
    <name evidence="11" type="ORF">GOP47_0015880</name>
</gene>
<dbReference type="FunFam" id="3.40.30.10:FF:000011">
    <property type="entry name" value="Peroxiredoxin PRX1"/>
    <property type="match status" value="1"/>
</dbReference>
<dbReference type="InterPro" id="IPR024706">
    <property type="entry name" value="Peroxiredoxin_AhpC-typ"/>
</dbReference>
<evidence type="ECO:0000256" key="4">
    <source>
        <dbReference type="ARBA" id="ARBA00023284"/>
    </source>
</evidence>
<dbReference type="CDD" id="cd03016">
    <property type="entry name" value="PRX_1cys"/>
    <property type="match status" value="1"/>
</dbReference>
<protein>
    <recommendedName>
        <fullName evidence="8">Peroxiredoxin</fullName>
        <ecNumber evidence="8">1.11.1.24</ecNumber>
    </recommendedName>
</protein>
<evidence type="ECO:0000256" key="8">
    <source>
        <dbReference type="PIRNR" id="PIRNR000239"/>
    </source>
</evidence>
<keyword evidence="12" id="KW-1185">Reference proteome</keyword>
<feature type="domain" description="Thioredoxin" evidence="10">
    <location>
        <begin position="3"/>
        <end position="165"/>
    </location>
</feature>
<dbReference type="OrthoDB" id="2996783at2759"/>
<keyword evidence="1 8" id="KW-0575">Peroxidase</keyword>
<dbReference type="InterPro" id="IPR036249">
    <property type="entry name" value="Thioredoxin-like_sf"/>
</dbReference>
<evidence type="ECO:0000256" key="5">
    <source>
        <dbReference type="ARBA" id="ARBA00025719"/>
    </source>
</evidence>
<evidence type="ECO:0000256" key="3">
    <source>
        <dbReference type="ARBA" id="ARBA00023002"/>
    </source>
</evidence>
<dbReference type="PANTHER" id="PTHR43503">
    <property type="entry name" value="MCG48959-RELATED"/>
    <property type="match status" value="1"/>
</dbReference>
<accession>A0A9D4ZC15</accession>
<evidence type="ECO:0000256" key="2">
    <source>
        <dbReference type="ARBA" id="ARBA00022862"/>
    </source>
</evidence>
<dbReference type="Proteomes" id="UP000886520">
    <property type="component" value="Chromosome 15"/>
</dbReference>
<dbReference type="SUPFAM" id="SSF52833">
    <property type="entry name" value="Thioredoxin-like"/>
    <property type="match status" value="1"/>
</dbReference>
<dbReference type="InterPro" id="IPR000866">
    <property type="entry name" value="AhpC/TSA"/>
</dbReference>
<dbReference type="GO" id="GO:0045454">
    <property type="term" value="P:cell redox homeostasis"/>
    <property type="evidence" value="ECO:0007669"/>
    <property type="project" value="TreeGrafter"/>
</dbReference>
<evidence type="ECO:0000256" key="7">
    <source>
        <dbReference type="ARBA" id="ARBA00049091"/>
    </source>
</evidence>
<comment type="similarity">
    <text evidence="5">Belongs to the peroxiredoxin family. Prx6 subfamily.</text>
</comment>
<evidence type="ECO:0000256" key="6">
    <source>
        <dbReference type="ARBA" id="ARBA00045282"/>
    </source>
</evidence>
<dbReference type="FunFam" id="3.30.1020.10:FF:000001">
    <property type="entry name" value="1-Cys peroxiredoxin"/>
    <property type="match status" value="1"/>
</dbReference>
<dbReference type="Pfam" id="PF00578">
    <property type="entry name" value="AhpC-TSA"/>
    <property type="match status" value="1"/>
</dbReference>
<organism evidence="11 12">
    <name type="scientific">Adiantum capillus-veneris</name>
    <name type="common">Maidenhair fern</name>
    <dbReference type="NCBI Taxonomy" id="13818"/>
    <lineage>
        <taxon>Eukaryota</taxon>
        <taxon>Viridiplantae</taxon>
        <taxon>Streptophyta</taxon>
        <taxon>Embryophyta</taxon>
        <taxon>Tracheophyta</taxon>
        <taxon>Polypodiopsida</taxon>
        <taxon>Polypodiidae</taxon>
        <taxon>Polypodiales</taxon>
        <taxon>Pteridineae</taxon>
        <taxon>Pteridaceae</taxon>
        <taxon>Vittarioideae</taxon>
        <taxon>Adiantum</taxon>
    </lineage>
</organism>
<keyword evidence="4 8" id="KW-0676">Redox-active center</keyword>
<evidence type="ECO:0000256" key="9">
    <source>
        <dbReference type="PIRSR" id="PIRSR000239-1"/>
    </source>
</evidence>
<comment type="function">
    <text evidence="6">Thiol-specific peroxidase that catalyzes the reduction of hydrogen peroxide and organic hydroperoxides to water and alcohols, respectively. Seems to contribute to the inhibition of germination during stress.</text>
</comment>
<evidence type="ECO:0000256" key="1">
    <source>
        <dbReference type="ARBA" id="ARBA00022559"/>
    </source>
</evidence>
<dbReference type="GO" id="GO:0005829">
    <property type="term" value="C:cytosol"/>
    <property type="evidence" value="ECO:0007669"/>
    <property type="project" value="TreeGrafter"/>
</dbReference>
<comment type="caution">
    <text evidence="11">The sequence shown here is derived from an EMBL/GenBank/DDBJ whole genome shotgun (WGS) entry which is preliminary data.</text>
</comment>
<comment type="catalytic activity">
    <reaction evidence="7 8">
        <text>a hydroperoxide + [thioredoxin]-dithiol = an alcohol + [thioredoxin]-disulfide + H2O</text>
        <dbReference type="Rhea" id="RHEA:62620"/>
        <dbReference type="Rhea" id="RHEA-COMP:10698"/>
        <dbReference type="Rhea" id="RHEA-COMP:10700"/>
        <dbReference type="ChEBI" id="CHEBI:15377"/>
        <dbReference type="ChEBI" id="CHEBI:29950"/>
        <dbReference type="ChEBI" id="CHEBI:30879"/>
        <dbReference type="ChEBI" id="CHEBI:35924"/>
        <dbReference type="ChEBI" id="CHEBI:50058"/>
        <dbReference type="EC" id="1.11.1.24"/>
    </reaction>
</comment>
<feature type="active site" description="Cysteine sulfenic acid (-SOH) intermediate; for peroxidase activity" evidence="9">
    <location>
        <position position="45"/>
    </location>
</feature>
<sequence>MALRLGTVVPDFKAESTQGTIAFHEFIQEHWAILFSHPNDFTPVCTTELGSVASYMPEFINRGVKVLALSCNDLLSHLQWIPDVESANKQGSVVSFPILCDPDRAIATQLGMLDPDEVDSSGVSLAARAVLIVGPDKKLKASILYPASTGRNFAEILRVIDSLQLTAHHSVATPVDWKHGDSCMVLPNFSDDEARRKFPKGFETIAVPSGKGYLRVTPQPDL</sequence>
<evidence type="ECO:0000259" key="10">
    <source>
        <dbReference type="PROSITE" id="PS51352"/>
    </source>
</evidence>
<dbReference type="GO" id="GO:0140824">
    <property type="term" value="F:thioredoxin-dependent peroxiredoxin activity"/>
    <property type="evidence" value="ECO:0007669"/>
    <property type="project" value="UniProtKB-EC"/>
</dbReference>
<reference evidence="11" key="1">
    <citation type="submission" date="2021-01" db="EMBL/GenBank/DDBJ databases">
        <title>Adiantum capillus-veneris genome.</title>
        <authorList>
            <person name="Fang Y."/>
            <person name="Liao Q."/>
        </authorList>
    </citation>
    <scope>NUCLEOTIDE SEQUENCE</scope>
    <source>
        <strain evidence="11">H3</strain>
        <tissue evidence="11">Leaf</tissue>
    </source>
</reference>
<dbReference type="Gene3D" id="3.40.30.10">
    <property type="entry name" value="Glutaredoxin"/>
    <property type="match status" value="1"/>
</dbReference>
<dbReference type="PIRSF" id="PIRSF000239">
    <property type="entry name" value="AHPC"/>
    <property type="match status" value="1"/>
</dbReference>
<dbReference type="EMBL" id="JABFUD020000015">
    <property type="protein sequence ID" value="KAI5069579.1"/>
    <property type="molecule type" value="Genomic_DNA"/>
</dbReference>
<dbReference type="PROSITE" id="PS51352">
    <property type="entry name" value="THIOREDOXIN_2"/>
    <property type="match status" value="1"/>
</dbReference>
<dbReference type="GO" id="GO:0005739">
    <property type="term" value="C:mitochondrion"/>
    <property type="evidence" value="ECO:0007669"/>
    <property type="project" value="TreeGrafter"/>
</dbReference>
<dbReference type="AlphaFoldDB" id="A0A9D4ZC15"/>
<keyword evidence="3 8" id="KW-0560">Oxidoreductase</keyword>
<proteinExistence type="inferred from homology"/>
<evidence type="ECO:0000313" key="11">
    <source>
        <dbReference type="EMBL" id="KAI5069579.1"/>
    </source>
</evidence>
<dbReference type="InterPro" id="IPR045020">
    <property type="entry name" value="PRX_1cys"/>
</dbReference>
<dbReference type="InterPro" id="IPR013766">
    <property type="entry name" value="Thioredoxin_domain"/>
</dbReference>
<dbReference type="PANTHER" id="PTHR43503:SF12">
    <property type="entry name" value="PEROXIREDOXIN"/>
    <property type="match status" value="1"/>
</dbReference>
<name>A0A9D4ZC15_ADICA</name>
<dbReference type="InterPro" id="IPR019479">
    <property type="entry name" value="Peroxiredoxin_C"/>
</dbReference>
<evidence type="ECO:0000313" key="12">
    <source>
        <dbReference type="Proteomes" id="UP000886520"/>
    </source>
</evidence>
<dbReference type="Pfam" id="PF10417">
    <property type="entry name" value="1-cysPrx_C"/>
    <property type="match status" value="1"/>
</dbReference>
<keyword evidence="2 8" id="KW-0049">Antioxidant</keyword>
<dbReference type="Gene3D" id="3.30.1020.10">
    <property type="entry name" value="Antioxidant, Horf6, Chain A, domain2"/>
    <property type="match status" value="1"/>
</dbReference>
<dbReference type="EC" id="1.11.1.24" evidence="8"/>